<evidence type="ECO:0000313" key="1">
    <source>
        <dbReference type="EMBL" id="KAL2711947.1"/>
    </source>
</evidence>
<dbReference type="EMBL" id="JAUDFV010000167">
    <property type="protein sequence ID" value="KAL2711947.1"/>
    <property type="molecule type" value="Genomic_DNA"/>
</dbReference>
<evidence type="ECO:0000313" key="2">
    <source>
        <dbReference type="Proteomes" id="UP001607302"/>
    </source>
</evidence>
<proteinExistence type="predicted"/>
<comment type="caution">
    <text evidence="1">The sequence shown here is derived from an EMBL/GenBank/DDBJ whole genome shotgun (WGS) entry which is preliminary data.</text>
</comment>
<reference evidence="1 2" key="1">
    <citation type="journal article" date="2024" name="Ann. Entomol. Soc. Am.">
        <title>Genomic analyses of the southern and eastern yellowjacket wasps (Hymenoptera: Vespidae) reveal evolutionary signatures of social life.</title>
        <authorList>
            <person name="Catto M.A."/>
            <person name="Caine P.B."/>
            <person name="Orr S.E."/>
            <person name="Hunt B.G."/>
            <person name="Goodisman M.A.D."/>
        </authorList>
    </citation>
    <scope>NUCLEOTIDE SEQUENCE [LARGE SCALE GENOMIC DNA]</scope>
    <source>
        <strain evidence="1">233</strain>
        <tissue evidence="1">Head and thorax</tissue>
    </source>
</reference>
<sequence length="276" mass="32205">MINVLQIDAPPSILEEEPYQISVSDLVSDRIRVSNEARIIMKGWNHLECFWHILNLSELSFLERKVQLEIRFGENFCVQRNCTDFNNRKLKTKEYLAALAVDLAKIMRFAYPKCTAEIQDKITYTQFINAIRNPFLRQKLQLEEAKSLRKVVTKAIEIEDIQKNNASNEVALPNWESLLTKEKIESLVELKEFSERIFFVIVDITDNCILEHDFLVKTGLDKQFQKENFGNLSTKQKEDFSKLLYNFSEEFAEDIVTGNYGIVEYAIELTDSRSIK</sequence>
<accession>A0ABD1ZU98</accession>
<name>A0ABD1ZU98_VESSQ</name>
<dbReference type="Proteomes" id="UP001607302">
    <property type="component" value="Unassembled WGS sequence"/>
</dbReference>
<gene>
    <name evidence="1" type="ORF">V1478_018182</name>
</gene>
<organism evidence="1 2">
    <name type="scientific">Vespula squamosa</name>
    <name type="common">Southern yellow jacket</name>
    <name type="synonym">Wasp</name>
    <dbReference type="NCBI Taxonomy" id="30214"/>
    <lineage>
        <taxon>Eukaryota</taxon>
        <taxon>Metazoa</taxon>
        <taxon>Ecdysozoa</taxon>
        <taxon>Arthropoda</taxon>
        <taxon>Hexapoda</taxon>
        <taxon>Insecta</taxon>
        <taxon>Pterygota</taxon>
        <taxon>Neoptera</taxon>
        <taxon>Endopterygota</taxon>
        <taxon>Hymenoptera</taxon>
        <taxon>Apocrita</taxon>
        <taxon>Aculeata</taxon>
        <taxon>Vespoidea</taxon>
        <taxon>Vespidae</taxon>
        <taxon>Vespinae</taxon>
        <taxon>Vespula</taxon>
    </lineage>
</organism>
<dbReference type="AlphaFoldDB" id="A0ABD1ZU98"/>
<protein>
    <submittedName>
        <fullName evidence="1">Uncharacterized protein</fullName>
    </submittedName>
</protein>
<keyword evidence="2" id="KW-1185">Reference proteome</keyword>